<name>W7IFU7_9PSEU</name>
<evidence type="ECO:0000313" key="2">
    <source>
        <dbReference type="EMBL" id="EWC59765.1"/>
    </source>
</evidence>
<accession>W7IFU7</accession>
<dbReference type="Proteomes" id="UP000019277">
    <property type="component" value="Unassembled WGS sequence"/>
</dbReference>
<keyword evidence="3" id="KW-1185">Reference proteome</keyword>
<gene>
    <name evidence="2" type="ORF">UO65_4908</name>
</gene>
<comment type="caution">
    <text evidence="2">The sequence shown here is derived from an EMBL/GenBank/DDBJ whole genome shotgun (WGS) entry which is preliminary data.</text>
</comment>
<protein>
    <submittedName>
        <fullName evidence="2">Uncharacterized protein</fullName>
    </submittedName>
</protein>
<proteinExistence type="predicted"/>
<dbReference type="EMBL" id="AYXG01000185">
    <property type="protein sequence ID" value="EWC59765.1"/>
    <property type="molecule type" value="Genomic_DNA"/>
</dbReference>
<organism evidence="2 3">
    <name type="scientific">Actinokineospora spheciospongiae</name>
    <dbReference type="NCBI Taxonomy" id="909613"/>
    <lineage>
        <taxon>Bacteria</taxon>
        <taxon>Bacillati</taxon>
        <taxon>Actinomycetota</taxon>
        <taxon>Actinomycetes</taxon>
        <taxon>Pseudonocardiales</taxon>
        <taxon>Pseudonocardiaceae</taxon>
        <taxon>Actinokineospora</taxon>
    </lineage>
</organism>
<dbReference type="STRING" id="909613.UO65_4908"/>
<reference evidence="2 3" key="1">
    <citation type="journal article" date="2014" name="Genome Announc.">
        <title>Draft Genome Sequence of the Antitrypanosomally Active Sponge-Associated Bacterium Actinokineospora sp. Strain EG49.</title>
        <authorList>
            <person name="Harjes J."/>
            <person name="Ryu T."/>
            <person name="Abdelmohsen U.R."/>
            <person name="Moitinho-Silva L."/>
            <person name="Horn H."/>
            <person name="Ravasi T."/>
            <person name="Hentschel U."/>
        </authorList>
    </citation>
    <scope>NUCLEOTIDE SEQUENCE [LARGE SCALE GENOMIC DNA]</scope>
    <source>
        <strain evidence="2 3">EG49</strain>
    </source>
</reference>
<evidence type="ECO:0000256" key="1">
    <source>
        <dbReference type="SAM" id="MobiDB-lite"/>
    </source>
</evidence>
<dbReference type="AlphaFoldDB" id="W7IFU7"/>
<sequence length="108" mass="11378">MITGAMVVCATPRGKPGTCPGPPDHDRSGVQDTGAGLRRPRSHGGVGSGRVRDRAGNVGHPTRLGHRVEPRASRGDRRGRGGAHRVLLRIRREPDVNATSAPSAPVNR</sequence>
<feature type="region of interest" description="Disordered" evidence="1">
    <location>
        <begin position="11"/>
        <end position="108"/>
    </location>
</feature>
<feature type="compositionally biased region" description="Basic residues" evidence="1">
    <location>
        <begin position="80"/>
        <end position="89"/>
    </location>
</feature>
<evidence type="ECO:0000313" key="3">
    <source>
        <dbReference type="Proteomes" id="UP000019277"/>
    </source>
</evidence>
<feature type="compositionally biased region" description="Basic and acidic residues" evidence="1">
    <location>
        <begin position="66"/>
        <end position="79"/>
    </location>
</feature>